<evidence type="ECO:0000256" key="2">
    <source>
        <dbReference type="ARBA" id="ARBA00009348"/>
    </source>
</evidence>
<dbReference type="Gene3D" id="2.120.10.10">
    <property type="match status" value="1"/>
</dbReference>
<evidence type="ECO:0000256" key="3">
    <source>
        <dbReference type="ARBA" id="ARBA00012733"/>
    </source>
</evidence>
<feature type="domain" description="Bacterial phospholipase C C-terminal" evidence="5">
    <location>
        <begin position="32"/>
        <end position="107"/>
    </location>
</feature>
<evidence type="ECO:0000259" key="5">
    <source>
        <dbReference type="Pfam" id="PF05506"/>
    </source>
</evidence>
<comment type="similarity">
    <text evidence="2">Belongs to the glycosyl hydrolase 33 family.</text>
</comment>
<dbReference type="Pfam" id="PF05506">
    <property type="entry name" value="PLipase_C_C"/>
    <property type="match status" value="1"/>
</dbReference>
<feature type="signal peptide" evidence="4">
    <location>
        <begin position="1"/>
        <end position="24"/>
    </location>
</feature>
<evidence type="ECO:0000259" key="6">
    <source>
        <dbReference type="Pfam" id="PF13088"/>
    </source>
</evidence>
<dbReference type="RefSeq" id="WP_344527851.1">
    <property type="nucleotide sequence ID" value="NZ_BAAAPE010000007.1"/>
</dbReference>
<dbReference type="CDD" id="cd15482">
    <property type="entry name" value="Sialidase_non-viral"/>
    <property type="match status" value="1"/>
</dbReference>
<feature type="chain" id="PRO_5047473982" description="exo-alpha-sialidase" evidence="4">
    <location>
        <begin position="25"/>
        <end position="475"/>
    </location>
</feature>
<evidence type="ECO:0000313" key="7">
    <source>
        <dbReference type="EMBL" id="GAA2074789.1"/>
    </source>
</evidence>
<dbReference type="EMBL" id="BAAAPE010000007">
    <property type="protein sequence ID" value="GAA2074789.1"/>
    <property type="molecule type" value="Genomic_DNA"/>
</dbReference>
<dbReference type="PANTHER" id="PTHR10628:SF30">
    <property type="entry name" value="EXO-ALPHA-SIALIDASE"/>
    <property type="match status" value="1"/>
</dbReference>
<organism evidence="7 8">
    <name type="scientific">Streptomyces albiaxialis</name>
    <dbReference type="NCBI Taxonomy" id="329523"/>
    <lineage>
        <taxon>Bacteria</taxon>
        <taxon>Bacillati</taxon>
        <taxon>Actinomycetota</taxon>
        <taxon>Actinomycetes</taxon>
        <taxon>Kitasatosporales</taxon>
        <taxon>Streptomycetaceae</taxon>
        <taxon>Streptomyces</taxon>
    </lineage>
</organism>
<keyword evidence="4" id="KW-0732">Signal</keyword>
<dbReference type="InterPro" id="IPR026856">
    <property type="entry name" value="Sialidase_fam"/>
</dbReference>
<accession>A0ABN2VW91</accession>
<dbReference type="InterPro" id="IPR008475">
    <property type="entry name" value="PLipase_C_C"/>
</dbReference>
<dbReference type="EC" id="3.2.1.18" evidence="3"/>
<sequence length="475" mass="51234">MRRVGFMGCVAVAATVGAVVPAAAADEGSPLAARTSVDCDRDELRLTLENRTGKARTFTVTGPRTGTRSTREVAPGGSTAVRWALPDGARYTLRVTAPGGFRTDDAGRASCGLRPGTPGMNTTRLFSTDAPFQEMLHDDGRERPGTARSVRIPALAVTNSGTLLAVTDARVDGPPDLPADIQLGLRRSTDDGATWSAPRIAVHAASTRHGTGDSSLLVDRVTGRVFLFYNYARPGTGFFERNAKSMRVMYVTSDDDGRTWSRPVDLTPRVKKPGWTKLFASSGHGIQLRSGRLVQPLVHRDARGTYAENIVSDDHGRTWRTGALAGSAVNESKPVQRSTGVLAQNMRHNGKGARYYAVSPDGTRPFGPMRRADALPDPANNADEISYLRPVPGRPGLTRTVLFSNTASATRRHELTVRLSRDDGAHWPYRAVLKPGRAGYSAMAVLRDGSVGCLYEVGDTGGIYFARFTPEWLTR</sequence>
<name>A0ABN2VW91_9ACTN</name>
<comment type="caution">
    <text evidence="7">The sequence shown here is derived from an EMBL/GenBank/DDBJ whole genome shotgun (WGS) entry which is preliminary data.</text>
</comment>
<dbReference type="Pfam" id="PF13088">
    <property type="entry name" value="BNR_2"/>
    <property type="match status" value="1"/>
</dbReference>
<dbReference type="InterPro" id="IPR036278">
    <property type="entry name" value="Sialidase_sf"/>
</dbReference>
<dbReference type="SUPFAM" id="SSF50939">
    <property type="entry name" value="Sialidases"/>
    <property type="match status" value="1"/>
</dbReference>
<reference evidence="7 8" key="1">
    <citation type="journal article" date="2019" name="Int. J. Syst. Evol. Microbiol.">
        <title>The Global Catalogue of Microorganisms (GCM) 10K type strain sequencing project: providing services to taxonomists for standard genome sequencing and annotation.</title>
        <authorList>
            <consortium name="The Broad Institute Genomics Platform"/>
            <consortium name="The Broad Institute Genome Sequencing Center for Infectious Disease"/>
            <person name="Wu L."/>
            <person name="Ma J."/>
        </authorList>
    </citation>
    <scope>NUCLEOTIDE SEQUENCE [LARGE SCALE GENOMIC DNA]</scope>
    <source>
        <strain evidence="7 8">JCM 15478</strain>
    </source>
</reference>
<protein>
    <recommendedName>
        <fullName evidence="3">exo-alpha-sialidase</fullName>
        <ecNumber evidence="3">3.2.1.18</ecNumber>
    </recommendedName>
</protein>
<evidence type="ECO:0000256" key="1">
    <source>
        <dbReference type="ARBA" id="ARBA00000427"/>
    </source>
</evidence>
<gene>
    <name evidence="7" type="ORF">GCM10009801_28990</name>
</gene>
<evidence type="ECO:0000256" key="4">
    <source>
        <dbReference type="SAM" id="SignalP"/>
    </source>
</evidence>
<evidence type="ECO:0000313" key="8">
    <source>
        <dbReference type="Proteomes" id="UP001500016"/>
    </source>
</evidence>
<dbReference type="PANTHER" id="PTHR10628">
    <property type="entry name" value="SIALIDASE"/>
    <property type="match status" value="1"/>
</dbReference>
<comment type="catalytic activity">
    <reaction evidence="1">
        <text>Hydrolysis of alpha-(2-&gt;3)-, alpha-(2-&gt;6)-, alpha-(2-&gt;8)- glycosidic linkages of terminal sialic acid residues in oligosaccharides, glycoproteins, glycolipids, colominic acid and synthetic substrates.</text>
        <dbReference type="EC" id="3.2.1.18"/>
    </reaction>
</comment>
<feature type="domain" description="Sialidase" evidence="6">
    <location>
        <begin position="162"/>
        <end position="452"/>
    </location>
</feature>
<keyword evidence="8" id="KW-1185">Reference proteome</keyword>
<dbReference type="Proteomes" id="UP001500016">
    <property type="component" value="Unassembled WGS sequence"/>
</dbReference>
<proteinExistence type="inferred from homology"/>
<dbReference type="InterPro" id="IPR011040">
    <property type="entry name" value="Sialidase"/>
</dbReference>